<dbReference type="NCBIfam" id="TIGR01596">
    <property type="entry name" value="cas3_HD"/>
    <property type="match status" value="1"/>
</dbReference>
<dbReference type="GO" id="GO:0051607">
    <property type="term" value="P:defense response to virus"/>
    <property type="evidence" value="ECO:0007669"/>
    <property type="project" value="UniProtKB-KW"/>
</dbReference>
<evidence type="ECO:0000256" key="7">
    <source>
        <dbReference type="ARBA" id="ARBA00022806"/>
    </source>
</evidence>
<dbReference type="SUPFAM" id="SSF52540">
    <property type="entry name" value="P-loop containing nucleoside triphosphate hydrolases"/>
    <property type="match status" value="1"/>
</dbReference>
<dbReference type="InterPro" id="IPR006474">
    <property type="entry name" value="Helicase_Cas3_CRISPR-ass_core"/>
</dbReference>
<dbReference type="InterPro" id="IPR054712">
    <property type="entry name" value="Cas3-like_dom"/>
</dbReference>
<evidence type="ECO:0000256" key="9">
    <source>
        <dbReference type="ARBA" id="ARBA00023118"/>
    </source>
</evidence>
<dbReference type="GO" id="GO:0046872">
    <property type="term" value="F:metal ion binding"/>
    <property type="evidence" value="ECO:0007669"/>
    <property type="project" value="UniProtKB-KW"/>
</dbReference>
<dbReference type="GO" id="GO:0016787">
    <property type="term" value="F:hydrolase activity"/>
    <property type="evidence" value="ECO:0007669"/>
    <property type="project" value="UniProtKB-KW"/>
</dbReference>
<dbReference type="GO" id="GO:0003676">
    <property type="term" value="F:nucleic acid binding"/>
    <property type="evidence" value="ECO:0007669"/>
    <property type="project" value="InterPro"/>
</dbReference>
<dbReference type="InterPro" id="IPR027417">
    <property type="entry name" value="P-loop_NTPase"/>
</dbReference>
<comment type="similarity">
    <text evidence="1">In the N-terminal section; belongs to the CRISPR-associated nuclease Cas3-HD family.</text>
</comment>
<dbReference type="GO" id="GO:0003724">
    <property type="term" value="F:RNA helicase activity"/>
    <property type="evidence" value="ECO:0007669"/>
    <property type="project" value="TreeGrafter"/>
</dbReference>
<evidence type="ECO:0000256" key="6">
    <source>
        <dbReference type="ARBA" id="ARBA00022801"/>
    </source>
</evidence>
<evidence type="ECO:0000256" key="4">
    <source>
        <dbReference type="ARBA" id="ARBA00022723"/>
    </source>
</evidence>
<keyword evidence="8" id="KW-0067">ATP-binding</keyword>
<dbReference type="InterPro" id="IPR014001">
    <property type="entry name" value="Helicase_ATP-bd"/>
</dbReference>
<dbReference type="InterPro" id="IPR038257">
    <property type="entry name" value="CRISPR-assoc_Cas3_HD_sf"/>
</dbReference>
<dbReference type="GO" id="GO:0004518">
    <property type="term" value="F:nuclease activity"/>
    <property type="evidence" value="ECO:0007669"/>
    <property type="project" value="UniProtKB-KW"/>
</dbReference>
<evidence type="ECO:0000313" key="13">
    <source>
        <dbReference type="Proteomes" id="UP000005435"/>
    </source>
</evidence>
<reference evidence="12 13" key="2">
    <citation type="journal article" date="2012" name="Stand. Genomic Sci.">
        <title>Complete Genome Sequence of Clostridium clariflavum DSM 19732.</title>
        <authorList>
            <person name="Izquierdo J.A."/>
            <person name="Goodwin L."/>
            <person name="Davenport K.W."/>
            <person name="Teshima H."/>
            <person name="Bruce D."/>
            <person name="Detter C."/>
            <person name="Tapia R."/>
            <person name="Han S."/>
            <person name="Land M."/>
            <person name="Hauser L."/>
            <person name="Jeffries C.D."/>
            <person name="Han J."/>
            <person name="Pitluck S."/>
            <person name="Nolan M."/>
            <person name="Chen A."/>
            <person name="Huntemann M."/>
            <person name="Mavromatis K."/>
            <person name="Mikhailova N."/>
            <person name="Liolios K."/>
            <person name="Woyke T."/>
            <person name="Lynd L.R."/>
        </authorList>
    </citation>
    <scope>NUCLEOTIDE SEQUENCE [LARGE SCALE GENOMIC DNA]</scope>
    <source>
        <strain evidence="13">DSM 19732 / NBRC 101661 / EBR45</strain>
    </source>
</reference>
<proteinExistence type="inferred from homology"/>
<dbReference type="InterPro" id="IPR006483">
    <property type="entry name" value="CRISPR-assoc_Cas3_HD"/>
</dbReference>
<protein>
    <submittedName>
        <fullName evidence="12">CRISPR-associated helicase, Cas3 family</fullName>
    </submittedName>
</protein>
<dbReference type="NCBIfam" id="TIGR01587">
    <property type="entry name" value="cas3_core"/>
    <property type="match status" value="1"/>
</dbReference>
<dbReference type="SMART" id="SM00487">
    <property type="entry name" value="DEXDc"/>
    <property type="match status" value="1"/>
</dbReference>
<dbReference type="Gene3D" id="1.10.3210.30">
    <property type="match status" value="1"/>
</dbReference>
<dbReference type="GO" id="GO:0005829">
    <property type="term" value="C:cytosol"/>
    <property type="evidence" value="ECO:0007669"/>
    <property type="project" value="TreeGrafter"/>
</dbReference>
<accession>G8M1G9</accession>
<keyword evidence="7" id="KW-0347">Helicase</keyword>
<name>G8M1G9_ACECE</name>
<feature type="domain" description="Helicase ATP-binding" evidence="10">
    <location>
        <begin position="208"/>
        <end position="390"/>
    </location>
</feature>
<reference evidence="13" key="1">
    <citation type="submission" date="2011-12" db="EMBL/GenBank/DDBJ databases">
        <title>Complete sequence of Clostridium clariflavum DSM 19732.</title>
        <authorList>
            <consortium name="US DOE Joint Genome Institute"/>
            <person name="Lucas S."/>
            <person name="Han J."/>
            <person name="Lapidus A."/>
            <person name="Cheng J.-F."/>
            <person name="Goodwin L."/>
            <person name="Pitluck S."/>
            <person name="Peters L."/>
            <person name="Teshima H."/>
            <person name="Detter J.C."/>
            <person name="Han C."/>
            <person name="Tapia R."/>
            <person name="Land M."/>
            <person name="Hauser L."/>
            <person name="Kyrpides N."/>
            <person name="Ivanova N."/>
            <person name="Pagani I."/>
            <person name="Kitzmiller T."/>
            <person name="Lynd L."/>
            <person name="Izquierdo J."/>
            <person name="Woyke T."/>
        </authorList>
    </citation>
    <scope>NUCLEOTIDE SEQUENCE [LARGE SCALE GENOMIC DNA]</scope>
    <source>
        <strain evidence="13">DSM 19732 / NBRC 101661 / EBR45</strain>
    </source>
</reference>
<dbReference type="PROSITE" id="PS51643">
    <property type="entry name" value="HD_CAS3"/>
    <property type="match status" value="1"/>
</dbReference>
<dbReference type="Gene3D" id="3.40.50.300">
    <property type="entry name" value="P-loop containing nucleotide triphosphate hydrolases"/>
    <property type="match status" value="2"/>
</dbReference>
<dbReference type="HOGENOM" id="CLU_009347_0_0_9"/>
<organism evidence="12 13">
    <name type="scientific">Acetivibrio clariflavus (strain DSM 19732 / NBRC 101661 / EBR45)</name>
    <name type="common">Clostridium clariflavum</name>
    <dbReference type="NCBI Taxonomy" id="720554"/>
    <lineage>
        <taxon>Bacteria</taxon>
        <taxon>Bacillati</taxon>
        <taxon>Bacillota</taxon>
        <taxon>Clostridia</taxon>
        <taxon>Eubacteriales</taxon>
        <taxon>Oscillospiraceae</taxon>
        <taxon>Acetivibrio</taxon>
    </lineage>
</organism>
<dbReference type="KEGG" id="ccl:Clocl_2618"/>
<dbReference type="Pfam" id="PF22590">
    <property type="entry name" value="Cas3-like_C_2"/>
    <property type="match status" value="1"/>
</dbReference>
<dbReference type="InterPro" id="IPR006674">
    <property type="entry name" value="HD_domain"/>
</dbReference>
<dbReference type="SUPFAM" id="SSF109604">
    <property type="entry name" value="HD-domain/PDEase-like"/>
    <property type="match status" value="1"/>
</dbReference>
<keyword evidence="9" id="KW-0051">Antiviral defense</keyword>
<evidence type="ECO:0000313" key="12">
    <source>
        <dbReference type="EMBL" id="AEV69184.1"/>
    </source>
</evidence>
<comment type="similarity">
    <text evidence="2">In the central section; belongs to the CRISPR-associated helicase Cas3 family.</text>
</comment>
<dbReference type="GO" id="GO:0005524">
    <property type="term" value="F:ATP binding"/>
    <property type="evidence" value="ECO:0007669"/>
    <property type="project" value="UniProtKB-KW"/>
</dbReference>
<dbReference type="InterPro" id="IPR050079">
    <property type="entry name" value="DEAD_box_RNA_helicase"/>
</dbReference>
<dbReference type="OrthoDB" id="9810236at2"/>
<dbReference type="RefSeq" id="WP_014255746.1">
    <property type="nucleotide sequence ID" value="NC_016627.1"/>
</dbReference>
<dbReference type="eggNOG" id="COG1203">
    <property type="taxonomic scope" value="Bacteria"/>
</dbReference>
<dbReference type="Pfam" id="PF00270">
    <property type="entry name" value="DEAD"/>
    <property type="match status" value="1"/>
</dbReference>
<keyword evidence="4" id="KW-0479">Metal-binding</keyword>
<feature type="domain" description="HD Cas3-type" evidence="11">
    <location>
        <begin position="7"/>
        <end position="177"/>
    </location>
</feature>
<dbReference type="InterPro" id="IPR011545">
    <property type="entry name" value="DEAD/DEAH_box_helicase_dom"/>
</dbReference>
<keyword evidence="6" id="KW-0378">Hydrolase</keyword>
<evidence type="ECO:0000256" key="8">
    <source>
        <dbReference type="ARBA" id="ARBA00022840"/>
    </source>
</evidence>
<gene>
    <name evidence="12" type="ordered locus">Clocl_2618</name>
</gene>
<evidence type="ECO:0000256" key="2">
    <source>
        <dbReference type="ARBA" id="ARBA00009046"/>
    </source>
</evidence>
<dbReference type="Proteomes" id="UP000005435">
    <property type="component" value="Chromosome"/>
</dbReference>
<evidence type="ECO:0000259" key="11">
    <source>
        <dbReference type="PROSITE" id="PS51643"/>
    </source>
</evidence>
<keyword evidence="3" id="KW-0540">Nuclease</keyword>
<dbReference type="PANTHER" id="PTHR47959">
    <property type="entry name" value="ATP-DEPENDENT RNA HELICASE RHLE-RELATED"/>
    <property type="match status" value="1"/>
</dbReference>
<evidence type="ECO:0000259" key="10">
    <source>
        <dbReference type="PROSITE" id="PS51192"/>
    </source>
</evidence>
<dbReference type="PANTHER" id="PTHR47959:SF16">
    <property type="entry name" value="CRISPR-ASSOCIATED NUCLEASE_HELICASE CAS3-RELATED"/>
    <property type="match status" value="1"/>
</dbReference>
<sequence>MNKYLAKSDPEETIQQHTDKLLKNLELIKSIYPDLDINWQLLRVASLYHDLGKMNLKFQSKINGGKKYSDEVAHNLLSLAFLDKNELKKQFSEQEIKILAHAIAYHHERGDYEASNYNEEVEALKAEAEKFVYDKVKITTIKKISPKYFSNDRIYENSGCFFDYVKIKGLLNRLDYAASADIDVEIKNDFMCEKLENLKYNWNELQRYMIENREKNVVVVAQTGMGKTEAGLLWIGNNKGFFTLPLKTAINNIYKRFTEKIVGIENKELIGLLHSDTYSKYIENATDDEDIDEYFTKTKQLSLPITVCTLDQLFDFVFKYKGFEIKLATLSYSKIVIDEVQMYSPDLLAYLIIGLSYISKIGGKFAILTATLPGIVTDLLKEQLRNTGVSFEQPKPFINDQFIRHSIKIIDESINSSNIIEKYDGNNKILVICNTVKTAQKIYDELKNDEEFSQKCKNINLFHSRFIKKDRKEKEDEIVRFGKADCNESGIWITTQVVEASLDIDFDILFTELSDINGLFQRMGRCYRNRVWDKEGYNCYVFIGGNKKCSGVGEFIDEKIFEFSKEELKNIDGIMTETEKQKMIEKVYNTDKLKDTDYYNKVLKNIEYVQSFNGYEKNKEEVKKMFRNICNITILPSCVYDANKTEIDNLVSKIQNESDKKERRKLIDDLNGFTLDVNYYEVEKEPYSVLRISKHMEIPIYENFEYDNCLGLRRKSKNQSDDFKVNSSIL</sequence>
<dbReference type="STRING" id="720554.Clocl_2618"/>
<dbReference type="PROSITE" id="PS51192">
    <property type="entry name" value="HELICASE_ATP_BIND_1"/>
    <property type="match status" value="1"/>
</dbReference>
<dbReference type="Pfam" id="PF01966">
    <property type="entry name" value="HD"/>
    <property type="match status" value="1"/>
</dbReference>
<evidence type="ECO:0000256" key="5">
    <source>
        <dbReference type="ARBA" id="ARBA00022741"/>
    </source>
</evidence>
<evidence type="ECO:0000256" key="1">
    <source>
        <dbReference type="ARBA" id="ARBA00006847"/>
    </source>
</evidence>
<dbReference type="EMBL" id="CP003065">
    <property type="protein sequence ID" value="AEV69184.1"/>
    <property type="molecule type" value="Genomic_DNA"/>
</dbReference>
<dbReference type="AlphaFoldDB" id="G8M1G9"/>
<dbReference type="CDD" id="cd09641">
    <property type="entry name" value="Cas3''_I"/>
    <property type="match status" value="1"/>
</dbReference>
<keyword evidence="5" id="KW-0547">Nucleotide-binding</keyword>
<keyword evidence="13" id="KW-1185">Reference proteome</keyword>
<evidence type="ECO:0000256" key="3">
    <source>
        <dbReference type="ARBA" id="ARBA00022722"/>
    </source>
</evidence>